<dbReference type="Proteomes" id="UP000234667">
    <property type="component" value="Unassembled WGS sequence"/>
</dbReference>
<evidence type="ECO:0000313" key="2">
    <source>
        <dbReference type="EMBL" id="PLO71141.1"/>
    </source>
</evidence>
<feature type="non-terminal residue" evidence="2">
    <location>
        <position position="52"/>
    </location>
</feature>
<accession>A0A2J5PYL3</accession>
<dbReference type="PROSITE" id="PS50164">
    <property type="entry name" value="GIY_YIG"/>
    <property type="match status" value="1"/>
</dbReference>
<dbReference type="GO" id="GO:0006289">
    <property type="term" value="P:nucleotide-excision repair"/>
    <property type="evidence" value="ECO:0007669"/>
    <property type="project" value="InterPro"/>
</dbReference>
<reference evidence="2 3" key="2">
    <citation type="submission" date="2018-01" db="EMBL/GenBank/DDBJ databases">
        <title>Genomic study of Klebsiella pneumoniae.</title>
        <authorList>
            <person name="Yang Y."/>
            <person name="Bicalho R."/>
        </authorList>
    </citation>
    <scope>NUCLEOTIDE SEQUENCE [LARGE SCALE GENOMIC DNA]</scope>
    <source>
        <strain evidence="2 3">A10</strain>
    </source>
</reference>
<gene>
    <name evidence="2" type="ORF">CWN49_10605</name>
</gene>
<sequence length="52" mass="5796">MSDVFDAKAFLKTVTSQPGVYRMYDAGGTVIYVGKAKDLKKRLSSYFRSNLA</sequence>
<reference evidence="2 3" key="1">
    <citation type="submission" date="2017-11" db="EMBL/GenBank/DDBJ databases">
        <authorList>
            <person name="Han C.G."/>
        </authorList>
    </citation>
    <scope>NUCLEOTIDE SEQUENCE [LARGE SCALE GENOMIC DNA]</scope>
    <source>
        <strain evidence="2 3">A10</strain>
    </source>
</reference>
<comment type="caution">
    <text evidence="2">The sequence shown here is derived from an EMBL/GenBank/DDBJ whole genome shotgun (WGS) entry which is preliminary data.</text>
</comment>
<organism evidence="2 3">
    <name type="scientific">Klebsiella michiganensis</name>
    <dbReference type="NCBI Taxonomy" id="1134687"/>
    <lineage>
        <taxon>Bacteria</taxon>
        <taxon>Pseudomonadati</taxon>
        <taxon>Pseudomonadota</taxon>
        <taxon>Gammaproteobacteria</taxon>
        <taxon>Enterobacterales</taxon>
        <taxon>Enterobacteriaceae</taxon>
        <taxon>Klebsiella/Raoultella group</taxon>
        <taxon>Klebsiella</taxon>
    </lineage>
</organism>
<dbReference type="Pfam" id="PF01541">
    <property type="entry name" value="GIY-YIG"/>
    <property type="match status" value="1"/>
</dbReference>
<dbReference type="PANTHER" id="PTHR30562:SF1">
    <property type="entry name" value="UVRABC SYSTEM PROTEIN C"/>
    <property type="match status" value="1"/>
</dbReference>
<feature type="domain" description="GIY-YIG" evidence="1">
    <location>
        <begin position="16"/>
        <end position="52"/>
    </location>
</feature>
<name>A0A2J5PYL3_9ENTR</name>
<dbReference type="Gene3D" id="3.40.1440.10">
    <property type="entry name" value="GIY-YIG endonuclease"/>
    <property type="match status" value="1"/>
</dbReference>
<evidence type="ECO:0000313" key="3">
    <source>
        <dbReference type="Proteomes" id="UP000234667"/>
    </source>
</evidence>
<evidence type="ECO:0000259" key="1">
    <source>
        <dbReference type="PROSITE" id="PS50164"/>
    </source>
</evidence>
<dbReference type="CDD" id="cd10434">
    <property type="entry name" value="GIY-YIG_UvrC_Cho"/>
    <property type="match status" value="1"/>
</dbReference>
<dbReference type="InterPro" id="IPR047296">
    <property type="entry name" value="GIY-YIG_UvrC_Cho"/>
</dbReference>
<protein>
    <submittedName>
        <fullName evidence="2">Excinuclease ABC subunit C</fullName>
    </submittedName>
</protein>
<proteinExistence type="predicted"/>
<dbReference type="InterPro" id="IPR000305">
    <property type="entry name" value="GIY-YIG_endonuc"/>
</dbReference>
<dbReference type="GO" id="GO:0009380">
    <property type="term" value="C:excinuclease repair complex"/>
    <property type="evidence" value="ECO:0007669"/>
    <property type="project" value="TreeGrafter"/>
</dbReference>
<dbReference type="PANTHER" id="PTHR30562">
    <property type="entry name" value="UVRC/OXIDOREDUCTASE"/>
    <property type="match status" value="1"/>
</dbReference>
<dbReference type="InterPro" id="IPR050066">
    <property type="entry name" value="UvrABC_protein_C"/>
</dbReference>
<dbReference type="SUPFAM" id="SSF82771">
    <property type="entry name" value="GIY-YIG endonuclease"/>
    <property type="match status" value="1"/>
</dbReference>
<dbReference type="AlphaFoldDB" id="A0A2J5PYL3"/>
<dbReference type="EMBL" id="PIDR01000250">
    <property type="protein sequence ID" value="PLO71141.1"/>
    <property type="molecule type" value="Genomic_DNA"/>
</dbReference>
<dbReference type="InterPro" id="IPR035901">
    <property type="entry name" value="GIY-YIG_endonuc_sf"/>
</dbReference>